<feature type="signal peptide" evidence="2">
    <location>
        <begin position="1"/>
        <end position="34"/>
    </location>
</feature>
<evidence type="ECO:0000256" key="2">
    <source>
        <dbReference type="SAM" id="SignalP"/>
    </source>
</evidence>
<evidence type="ECO:0000313" key="4">
    <source>
        <dbReference type="Proteomes" id="UP000321485"/>
    </source>
</evidence>
<feature type="compositionally biased region" description="Pro residues" evidence="1">
    <location>
        <begin position="48"/>
        <end position="62"/>
    </location>
</feature>
<evidence type="ECO:0000256" key="1">
    <source>
        <dbReference type="SAM" id="MobiDB-lite"/>
    </source>
</evidence>
<keyword evidence="2" id="KW-0732">Signal</keyword>
<organism evidence="3 4">
    <name type="scientific">Acidovorax delafieldii</name>
    <name type="common">Pseudomonas delafieldii</name>
    <dbReference type="NCBI Taxonomy" id="47920"/>
    <lineage>
        <taxon>Bacteria</taxon>
        <taxon>Pseudomonadati</taxon>
        <taxon>Pseudomonadota</taxon>
        <taxon>Betaproteobacteria</taxon>
        <taxon>Burkholderiales</taxon>
        <taxon>Comamonadaceae</taxon>
        <taxon>Acidovorax</taxon>
    </lineage>
</organism>
<protein>
    <submittedName>
        <fullName evidence="3">Uncharacterized protein</fullName>
    </submittedName>
</protein>
<dbReference type="Proteomes" id="UP000321485">
    <property type="component" value="Unassembled WGS sequence"/>
</dbReference>
<name>A0A561XET7_ACIDE</name>
<gene>
    <name evidence="3" type="ORF">ATF69_3641</name>
</gene>
<sequence length="156" mass="16491">MRAPAIFLSSPSPRPSWPMRLACLALLSPLLAQAQGPSAPDATRADAPTPPLPYTAMPPQPPLVDALPTPQAWRQAHEAVGAFPRGHADIVAWEAQKGSAPTPTPAASTDTSMPHHPQGMQHGMPHGKQHGTRHEMHHGSPGSAHPAHHPEQKGKP</sequence>
<feature type="compositionally biased region" description="Low complexity" evidence="1">
    <location>
        <begin position="99"/>
        <end position="112"/>
    </location>
</feature>
<comment type="caution">
    <text evidence="3">The sequence shown here is derived from an EMBL/GenBank/DDBJ whole genome shotgun (WGS) entry which is preliminary data.</text>
</comment>
<feature type="region of interest" description="Disordered" evidence="1">
    <location>
        <begin position="94"/>
        <end position="156"/>
    </location>
</feature>
<dbReference type="RefSeq" id="WP_146871845.1">
    <property type="nucleotide sequence ID" value="NZ_VJWE01000016.1"/>
</dbReference>
<accession>A0A561XET7</accession>
<feature type="compositionally biased region" description="Low complexity" evidence="1">
    <location>
        <begin position="35"/>
        <end position="47"/>
    </location>
</feature>
<feature type="chain" id="PRO_5021907843" evidence="2">
    <location>
        <begin position="35"/>
        <end position="156"/>
    </location>
</feature>
<reference evidence="3 4" key="1">
    <citation type="journal article" date="2015" name="Stand. Genomic Sci.">
        <title>Genomic Encyclopedia of Bacterial and Archaeal Type Strains, Phase III: the genomes of soil and plant-associated and newly described type strains.</title>
        <authorList>
            <person name="Whitman W.B."/>
            <person name="Woyke T."/>
            <person name="Klenk H.P."/>
            <person name="Zhou Y."/>
            <person name="Lilburn T.G."/>
            <person name="Beck B.J."/>
            <person name="De Vos P."/>
            <person name="Vandamme P."/>
            <person name="Eisen J.A."/>
            <person name="Garrity G."/>
            <person name="Hugenholtz P."/>
            <person name="Kyrpides N.C."/>
        </authorList>
    </citation>
    <scope>NUCLEOTIDE SEQUENCE [LARGE SCALE GENOMIC DNA]</scope>
    <source>
        <strain evidence="3 4">DSM 64</strain>
    </source>
</reference>
<proteinExistence type="predicted"/>
<dbReference type="GeneID" id="51112682"/>
<dbReference type="EMBL" id="VJWE01000016">
    <property type="protein sequence ID" value="TWG34640.1"/>
    <property type="molecule type" value="Genomic_DNA"/>
</dbReference>
<dbReference type="AlphaFoldDB" id="A0A561XET7"/>
<feature type="region of interest" description="Disordered" evidence="1">
    <location>
        <begin position="35"/>
        <end position="72"/>
    </location>
</feature>
<evidence type="ECO:0000313" key="3">
    <source>
        <dbReference type="EMBL" id="TWG34640.1"/>
    </source>
</evidence>